<dbReference type="Gramene" id="EOY22126">
    <property type="protein sequence ID" value="EOY22126"/>
    <property type="gene ID" value="TCM_014326"/>
</dbReference>
<dbReference type="HOGENOM" id="CLU_2709821_0_0_1"/>
<keyword evidence="2" id="KW-1185">Reference proteome</keyword>
<gene>
    <name evidence="1" type="ORF">TCM_014326</name>
</gene>
<dbReference type="InParanoid" id="A0A061FXY5"/>
<name>A0A061FXY5_THECC</name>
<dbReference type="Proteomes" id="UP000026915">
    <property type="component" value="Chromosome 3"/>
</dbReference>
<reference evidence="1 2" key="1">
    <citation type="journal article" date="2013" name="Genome Biol.">
        <title>The genome sequence of the most widely cultivated cacao type and its use to identify candidate genes regulating pod color.</title>
        <authorList>
            <person name="Motamayor J.C."/>
            <person name="Mockaitis K."/>
            <person name="Schmutz J."/>
            <person name="Haiminen N."/>
            <person name="Iii D.L."/>
            <person name="Cornejo O."/>
            <person name="Findley S.D."/>
            <person name="Zheng P."/>
            <person name="Utro F."/>
            <person name="Royaert S."/>
            <person name="Saski C."/>
            <person name="Jenkins J."/>
            <person name="Podicheti R."/>
            <person name="Zhao M."/>
            <person name="Scheffler B.E."/>
            <person name="Stack J.C."/>
            <person name="Feltus F.A."/>
            <person name="Mustiga G.M."/>
            <person name="Amores F."/>
            <person name="Phillips W."/>
            <person name="Marelli J.P."/>
            <person name="May G.D."/>
            <person name="Shapiro H."/>
            <person name="Ma J."/>
            <person name="Bustamante C.D."/>
            <person name="Schnell R.J."/>
            <person name="Main D."/>
            <person name="Gilbert D."/>
            <person name="Parida L."/>
            <person name="Kuhn D.N."/>
        </authorList>
    </citation>
    <scope>NUCLEOTIDE SEQUENCE [LARGE SCALE GENOMIC DNA]</scope>
    <source>
        <strain evidence="2">cv. Matina 1-6</strain>
    </source>
</reference>
<accession>A0A061FXY5</accession>
<sequence>MLGQLGCRWVGNGNPNQLHANGSNGQVRANTALFGHVCQQKDSCSIDLTNHKLRSPFSRQTTDSDKCCLHFTH</sequence>
<dbReference type="EMBL" id="CM001881">
    <property type="protein sequence ID" value="EOY22126.1"/>
    <property type="molecule type" value="Genomic_DNA"/>
</dbReference>
<proteinExistence type="predicted"/>
<evidence type="ECO:0000313" key="1">
    <source>
        <dbReference type="EMBL" id="EOY22126.1"/>
    </source>
</evidence>
<organism evidence="1 2">
    <name type="scientific">Theobroma cacao</name>
    <name type="common">Cacao</name>
    <name type="synonym">Cocoa</name>
    <dbReference type="NCBI Taxonomy" id="3641"/>
    <lineage>
        <taxon>Eukaryota</taxon>
        <taxon>Viridiplantae</taxon>
        <taxon>Streptophyta</taxon>
        <taxon>Embryophyta</taxon>
        <taxon>Tracheophyta</taxon>
        <taxon>Spermatophyta</taxon>
        <taxon>Magnoliopsida</taxon>
        <taxon>eudicotyledons</taxon>
        <taxon>Gunneridae</taxon>
        <taxon>Pentapetalae</taxon>
        <taxon>rosids</taxon>
        <taxon>malvids</taxon>
        <taxon>Malvales</taxon>
        <taxon>Malvaceae</taxon>
        <taxon>Byttnerioideae</taxon>
        <taxon>Theobroma</taxon>
    </lineage>
</organism>
<dbReference type="AlphaFoldDB" id="A0A061FXY5"/>
<protein>
    <submittedName>
        <fullName evidence="1">Uncharacterized protein</fullName>
    </submittedName>
</protein>
<evidence type="ECO:0000313" key="2">
    <source>
        <dbReference type="Proteomes" id="UP000026915"/>
    </source>
</evidence>